<dbReference type="InterPro" id="IPR047808">
    <property type="entry name" value="CueP-like"/>
</dbReference>
<sequence length="209" mass="21792">MKRTVIAAAVSALLLSGCAAQGGETTATAPGAAPSAASSAPSTVPPVPAGAEALLAAYGLDGRSTVEIIDHLDRLGGIRRPADLRASVRPDELVLSGRGQEFSLPIPDDRFYLSVAPYTDRTHECFHHSLTTCTGELAARDVQVTITDEATGEALVDETRTTFANGFTGFWLPRGIDATLTVTYGGKTGETKIYTGQDAPTCLTTLQLA</sequence>
<organism evidence="3 4">
    <name type="scientific">Planomonospora corallina</name>
    <dbReference type="NCBI Taxonomy" id="1806052"/>
    <lineage>
        <taxon>Bacteria</taxon>
        <taxon>Bacillati</taxon>
        <taxon>Actinomycetota</taxon>
        <taxon>Actinomycetes</taxon>
        <taxon>Streptosporangiales</taxon>
        <taxon>Streptosporangiaceae</taxon>
        <taxon>Planomonospora</taxon>
    </lineage>
</organism>
<dbReference type="EMBL" id="JBHSBM010000002">
    <property type="protein sequence ID" value="MFC4056694.1"/>
    <property type="molecule type" value="Genomic_DNA"/>
</dbReference>
<keyword evidence="4" id="KW-1185">Reference proteome</keyword>
<feature type="compositionally biased region" description="Low complexity" evidence="1">
    <location>
        <begin position="24"/>
        <end position="42"/>
    </location>
</feature>
<gene>
    <name evidence="3" type="ORF">ACFOWE_00160</name>
</gene>
<name>A0ABV8I190_9ACTN</name>
<dbReference type="RefSeq" id="WP_377284651.1">
    <property type="nucleotide sequence ID" value="NZ_JBHSBM010000002.1"/>
</dbReference>
<dbReference type="Gene3D" id="2.60.40.3700">
    <property type="match status" value="1"/>
</dbReference>
<evidence type="ECO:0000256" key="2">
    <source>
        <dbReference type="SAM" id="SignalP"/>
    </source>
</evidence>
<feature type="region of interest" description="Disordered" evidence="1">
    <location>
        <begin position="24"/>
        <end position="44"/>
    </location>
</feature>
<reference evidence="4" key="1">
    <citation type="journal article" date="2019" name="Int. J. Syst. Evol. Microbiol.">
        <title>The Global Catalogue of Microorganisms (GCM) 10K type strain sequencing project: providing services to taxonomists for standard genome sequencing and annotation.</title>
        <authorList>
            <consortium name="The Broad Institute Genomics Platform"/>
            <consortium name="The Broad Institute Genome Sequencing Center for Infectious Disease"/>
            <person name="Wu L."/>
            <person name="Ma J."/>
        </authorList>
    </citation>
    <scope>NUCLEOTIDE SEQUENCE [LARGE SCALE GENOMIC DNA]</scope>
    <source>
        <strain evidence="4">TBRC 4489</strain>
    </source>
</reference>
<protein>
    <submittedName>
        <fullName evidence="3">CueP family metal-binding protein</fullName>
    </submittedName>
</protein>
<feature type="signal peptide" evidence="2">
    <location>
        <begin position="1"/>
        <end position="22"/>
    </location>
</feature>
<dbReference type="Proteomes" id="UP001595850">
    <property type="component" value="Unassembled WGS sequence"/>
</dbReference>
<comment type="caution">
    <text evidence="3">The sequence shown here is derived from an EMBL/GenBank/DDBJ whole genome shotgun (WGS) entry which is preliminary data.</text>
</comment>
<dbReference type="NCBIfam" id="NF038094">
    <property type="entry name" value="CueP_fam"/>
    <property type="match status" value="1"/>
</dbReference>
<feature type="chain" id="PRO_5045573578" evidence="2">
    <location>
        <begin position="23"/>
        <end position="209"/>
    </location>
</feature>
<dbReference type="PROSITE" id="PS51257">
    <property type="entry name" value="PROKAR_LIPOPROTEIN"/>
    <property type="match status" value="1"/>
</dbReference>
<evidence type="ECO:0000313" key="4">
    <source>
        <dbReference type="Proteomes" id="UP001595850"/>
    </source>
</evidence>
<evidence type="ECO:0000256" key="1">
    <source>
        <dbReference type="SAM" id="MobiDB-lite"/>
    </source>
</evidence>
<proteinExistence type="predicted"/>
<accession>A0ABV8I190</accession>
<keyword evidence="2" id="KW-0732">Signal</keyword>
<dbReference type="Pfam" id="PF21172">
    <property type="entry name" value="CueP"/>
    <property type="match status" value="1"/>
</dbReference>
<evidence type="ECO:0000313" key="3">
    <source>
        <dbReference type="EMBL" id="MFC4056694.1"/>
    </source>
</evidence>